<comment type="subcellular location">
    <subcellularLocation>
        <location evidence="1">Cell membrane</location>
        <topology evidence="1">Single-pass type I membrane protein</topology>
    </subcellularLocation>
</comment>
<dbReference type="SMART" id="SM00220">
    <property type="entry name" value="S_TKc"/>
    <property type="match status" value="1"/>
</dbReference>
<keyword evidence="10" id="KW-0430">Lectin</keyword>
<dbReference type="EC" id="2.7.11.1" evidence="4"/>
<keyword evidence="22" id="KW-1185">Reference proteome</keyword>
<gene>
    <name evidence="21" type="ORF">RJ639_014328</name>
</gene>
<dbReference type="CDD" id="cd06899">
    <property type="entry name" value="lectin_legume_LecRK_Arcelin_ConA"/>
    <property type="match status" value="1"/>
</dbReference>
<evidence type="ECO:0000256" key="6">
    <source>
        <dbReference type="ARBA" id="ARBA00022527"/>
    </source>
</evidence>
<dbReference type="GO" id="GO:0005524">
    <property type="term" value="F:ATP binding"/>
    <property type="evidence" value="ECO:0007669"/>
    <property type="project" value="UniProtKB-UniRule"/>
</dbReference>
<keyword evidence="11 18" id="KW-0547">Nucleotide-binding</keyword>
<dbReference type="InterPro" id="IPR001220">
    <property type="entry name" value="Legume_lectin_dom"/>
</dbReference>
<organism evidence="21 22">
    <name type="scientific">Escallonia herrerae</name>
    <dbReference type="NCBI Taxonomy" id="1293975"/>
    <lineage>
        <taxon>Eukaryota</taxon>
        <taxon>Viridiplantae</taxon>
        <taxon>Streptophyta</taxon>
        <taxon>Embryophyta</taxon>
        <taxon>Tracheophyta</taxon>
        <taxon>Spermatophyta</taxon>
        <taxon>Magnoliopsida</taxon>
        <taxon>eudicotyledons</taxon>
        <taxon>Gunneridae</taxon>
        <taxon>Pentapetalae</taxon>
        <taxon>asterids</taxon>
        <taxon>campanulids</taxon>
        <taxon>Escalloniales</taxon>
        <taxon>Escalloniaceae</taxon>
        <taxon>Escallonia</taxon>
    </lineage>
</organism>
<evidence type="ECO:0000256" key="18">
    <source>
        <dbReference type="PROSITE-ProRule" id="PRU10141"/>
    </source>
</evidence>
<reference evidence="21" key="1">
    <citation type="submission" date="2022-12" db="EMBL/GenBank/DDBJ databases">
        <title>Draft genome assemblies for two species of Escallonia (Escalloniales).</title>
        <authorList>
            <person name="Chanderbali A."/>
            <person name="Dervinis C."/>
            <person name="Anghel I."/>
            <person name="Soltis D."/>
            <person name="Soltis P."/>
            <person name="Zapata F."/>
        </authorList>
    </citation>
    <scope>NUCLEOTIDE SEQUENCE</scope>
    <source>
        <strain evidence="21">UCBG64.0493</strain>
        <tissue evidence="21">Leaf</tissue>
    </source>
</reference>
<dbReference type="GO" id="GO:0004674">
    <property type="term" value="F:protein serine/threonine kinase activity"/>
    <property type="evidence" value="ECO:0007669"/>
    <property type="project" value="UniProtKB-KW"/>
</dbReference>
<evidence type="ECO:0000256" key="17">
    <source>
        <dbReference type="ARBA" id="ARBA00023180"/>
    </source>
</evidence>
<dbReference type="PANTHER" id="PTHR27007">
    <property type="match status" value="1"/>
</dbReference>
<evidence type="ECO:0000256" key="2">
    <source>
        <dbReference type="ARBA" id="ARBA00008536"/>
    </source>
</evidence>
<dbReference type="FunFam" id="3.30.200.20:FF:000168">
    <property type="entry name" value="L-type lectin-domain containing receptor kinase IX.1"/>
    <property type="match status" value="1"/>
</dbReference>
<feature type="binding site" evidence="18">
    <location>
        <position position="399"/>
    </location>
    <ligand>
        <name>ATP</name>
        <dbReference type="ChEBI" id="CHEBI:30616"/>
    </ligand>
</feature>
<evidence type="ECO:0000256" key="9">
    <source>
        <dbReference type="ARBA" id="ARBA00022729"/>
    </source>
</evidence>
<feature type="transmembrane region" description="Helical" evidence="19">
    <location>
        <begin position="18"/>
        <end position="39"/>
    </location>
</feature>
<dbReference type="InterPro" id="IPR017441">
    <property type="entry name" value="Protein_kinase_ATP_BS"/>
</dbReference>
<evidence type="ECO:0000256" key="7">
    <source>
        <dbReference type="ARBA" id="ARBA00022679"/>
    </source>
</evidence>
<evidence type="ECO:0000256" key="1">
    <source>
        <dbReference type="ARBA" id="ARBA00004251"/>
    </source>
</evidence>
<feature type="transmembrane region" description="Helical" evidence="19">
    <location>
        <begin position="304"/>
        <end position="326"/>
    </location>
</feature>
<evidence type="ECO:0000256" key="16">
    <source>
        <dbReference type="ARBA" id="ARBA00023170"/>
    </source>
</evidence>
<dbReference type="GO" id="GO:0005886">
    <property type="term" value="C:plasma membrane"/>
    <property type="evidence" value="ECO:0007669"/>
    <property type="project" value="UniProtKB-SubCell"/>
</dbReference>
<evidence type="ECO:0000256" key="14">
    <source>
        <dbReference type="ARBA" id="ARBA00022989"/>
    </source>
</evidence>
<evidence type="ECO:0000313" key="22">
    <source>
        <dbReference type="Proteomes" id="UP001188597"/>
    </source>
</evidence>
<sequence>MVCCSSLNTDSRPPKLCYSLSLITFYFFLVIPCATPLTFNLANIGPENLNTDIKVENNTYISDQGIQVTSDERATDRSQRAGRATYIQPLHLWDNATGELADFSTNFTFIIDSGGSTLYADGLAFFLAANNTVITAGGAIGLPVDPVTIQATNQFVAVEFDTFWNKDWDPIDSSSNSSIGNHAGINIKSLASVKFEKWLSNITQGGENEVWISYDSVSKNLSVVFTGYQNNVTIKQYGLNYIVDLRKELPEWVIFGFSASTGTYFEKNNVKSWNFNSSDLQIDVNQGPTSPVIEIPKKKRKTGLVVGLSVGLCVVVVGLASIFFGFRRKRRTEENDGELGFDVGMDSEFERGTGPKKFSYNELARATSDFAEVEKLGEGGFGGVYKGYLKELGFYVAVKRVSSNSKQGIKEYAAEVKIISRLRHRNLVQLIGWCHEKKELLLVYEFMANGSLDSHLFKNRSLLTWEVRCKIAQGVASALLYLHEEWEQCVVHRDIKSSNIMLDLNFNPKLGDFGLARLVDHDKGSQTTILAGTLGYMAPECVVTGKATKESDVFSFGVVALEIACGRKPIEFRAEENQVRLVEWVWDLYGKGKLLTAADPKLCATFDEQEMERLMIVGLCCAHPDSNLRSSIRQAIQILNCEAPLPILPPKMPVATYFAPPTSSFSVSYGADGHEKYQTHSSSYGYNTESSQFTISSASSSPSASLLYTK</sequence>
<feature type="domain" description="Protein kinase" evidence="20">
    <location>
        <begin position="370"/>
        <end position="648"/>
    </location>
</feature>
<dbReference type="Pfam" id="PF00069">
    <property type="entry name" value="Pkinase"/>
    <property type="match status" value="1"/>
</dbReference>
<dbReference type="Gene3D" id="2.60.120.200">
    <property type="match status" value="1"/>
</dbReference>
<evidence type="ECO:0000256" key="5">
    <source>
        <dbReference type="ARBA" id="ARBA00022475"/>
    </source>
</evidence>
<evidence type="ECO:0000256" key="10">
    <source>
        <dbReference type="ARBA" id="ARBA00022734"/>
    </source>
</evidence>
<dbReference type="PROSITE" id="PS00107">
    <property type="entry name" value="PROTEIN_KINASE_ATP"/>
    <property type="match status" value="1"/>
</dbReference>
<keyword evidence="7" id="KW-0808">Transferase</keyword>
<keyword evidence="9" id="KW-0732">Signal</keyword>
<dbReference type="GO" id="GO:0030246">
    <property type="term" value="F:carbohydrate binding"/>
    <property type="evidence" value="ECO:0007669"/>
    <property type="project" value="UniProtKB-KW"/>
</dbReference>
<evidence type="ECO:0000256" key="12">
    <source>
        <dbReference type="ARBA" id="ARBA00022777"/>
    </source>
</evidence>
<dbReference type="PROSITE" id="PS50011">
    <property type="entry name" value="PROTEIN_KINASE_DOM"/>
    <property type="match status" value="1"/>
</dbReference>
<keyword evidence="16" id="KW-0675">Receptor</keyword>
<dbReference type="AlphaFoldDB" id="A0AA89ANP1"/>
<keyword evidence="13 18" id="KW-0067">ATP-binding</keyword>
<dbReference type="InterPro" id="IPR019825">
    <property type="entry name" value="Lectin_legB_Mn/Ca_BS"/>
</dbReference>
<evidence type="ECO:0000256" key="4">
    <source>
        <dbReference type="ARBA" id="ARBA00012513"/>
    </source>
</evidence>
<evidence type="ECO:0000256" key="15">
    <source>
        <dbReference type="ARBA" id="ARBA00023136"/>
    </source>
</evidence>
<dbReference type="GO" id="GO:0002229">
    <property type="term" value="P:defense response to oomycetes"/>
    <property type="evidence" value="ECO:0007669"/>
    <property type="project" value="UniProtKB-ARBA"/>
</dbReference>
<dbReference type="SUPFAM" id="SSF56112">
    <property type="entry name" value="Protein kinase-like (PK-like)"/>
    <property type="match status" value="1"/>
</dbReference>
<comment type="caution">
    <text evidence="21">The sequence shown here is derived from an EMBL/GenBank/DDBJ whole genome shotgun (WGS) entry which is preliminary data.</text>
</comment>
<comment type="similarity">
    <text evidence="3">In the C-terminal section; belongs to the protein kinase superfamily. Ser/Thr protein kinase family.</text>
</comment>
<dbReference type="EMBL" id="JAVXUP010001662">
    <property type="protein sequence ID" value="KAK3009285.1"/>
    <property type="molecule type" value="Genomic_DNA"/>
</dbReference>
<evidence type="ECO:0000256" key="13">
    <source>
        <dbReference type="ARBA" id="ARBA00022840"/>
    </source>
</evidence>
<keyword evidence="17" id="KW-0325">Glycoprotein</keyword>
<dbReference type="InterPro" id="IPR011009">
    <property type="entry name" value="Kinase-like_dom_sf"/>
</dbReference>
<dbReference type="PROSITE" id="PS00308">
    <property type="entry name" value="LECTIN_LEGUME_ALPHA"/>
    <property type="match status" value="1"/>
</dbReference>
<dbReference type="Pfam" id="PF00139">
    <property type="entry name" value="Lectin_legB"/>
    <property type="match status" value="1"/>
</dbReference>
<evidence type="ECO:0000256" key="3">
    <source>
        <dbReference type="ARBA" id="ARBA00010217"/>
    </source>
</evidence>
<evidence type="ECO:0000256" key="8">
    <source>
        <dbReference type="ARBA" id="ARBA00022692"/>
    </source>
</evidence>
<dbReference type="InterPro" id="IPR008271">
    <property type="entry name" value="Ser/Thr_kinase_AS"/>
</dbReference>
<accession>A0AA89ANP1</accession>
<proteinExistence type="inferred from homology"/>
<keyword evidence="5" id="KW-1003">Cell membrane</keyword>
<keyword evidence="6" id="KW-0723">Serine/threonine-protein kinase</keyword>
<comment type="similarity">
    <text evidence="2">In the N-terminal section; belongs to the leguminous lectin family.</text>
</comment>
<dbReference type="InterPro" id="IPR013320">
    <property type="entry name" value="ConA-like_dom_sf"/>
</dbReference>
<dbReference type="SUPFAM" id="SSF49899">
    <property type="entry name" value="Concanavalin A-like lectins/glucanases"/>
    <property type="match status" value="1"/>
</dbReference>
<evidence type="ECO:0000256" key="19">
    <source>
        <dbReference type="SAM" id="Phobius"/>
    </source>
</evidence>
<dbReference type="CDD" id="cd14066">
    <property type="entry name" value="STKc_IRAK"/>
    <property type="match status" value="1"/>
</dbReference>
<keyword evidence="12" id="KW-0418">Kinase</keyword>
<dbReference type="Gene3D" id="3.30.200.20">
    <property type="entry name" value="Phosphorylase Kinase, domain 1"/>
    <property type="match status" value="1"/>
</dbReference>
<keyword evidence="15 19" id="KW-0472">Membrane</keyword>
<dbReference type="Gene3D" id="1.10.510.10">
    <property type="entry name" value="Transferase(Phosphotransferase) domain 1"/>
    <property type="match status" value="1"/>
</dbReference>
<dbReference type="InterPro" id="IPR050528">
    <property type="entry name" value="L-type_Lectin-RKs"/>
</dbReference>
<keyword evidence="14 19" id="KW-1133">Transmembrane helix</keyword>
<keyword evidence="8 19" id="KW-0812">Transmembrane</keyword>
<dbReference type="FunFam" id="1.10.510.10:FF:000240">
    <property type="entry name" value="Lectin-domain containing receptor kinase A4.3"/>
    <property type="match status" value="1"/>
</dbReference>
<dbReference type="PROSITE" id="PS00307">
    <property type="entry name" value="LECTIN_LEGUME_BETA"/>
    <property type="match status" value="1"/>
</dbReference>
<protein>
    <recommendedName>
        <fullName evidence="4">non-specific serine/threonine protein kinase</fullName>
        <ecNumber evidence="4">2.7.11.1</ecNumber>
    </recommendedName>
</protein>
<dbReference type="PROSITE" id="PS00108">
    <property type="entry name" value="PROTEIN_KINASE_ST"/>
    <property type="match status" value="1"/>
</dbReference>
<evidence type="ECO:0000259" key="20">
    <source>
        <dbReference type="PROSITE" id="PS50011"/>
    </source>
</evidence>
<dbReference type="Proteomes" id="UP001188597">
    <property type="component" value="Unassembled WGS sequence"/>
</dbReference>
<evidence type="ECO:0000313" key="21">
    <source>
        <dbReference type="EMBL" id="KAK3009285.1"/>
    </source>
</evidence>
<dbReference type="InterPro" id="IPR000719">
    <property type="entry name" value="Prot_kinase_dom"/>
</dbReference>
<name>A0AA89ANP1_9ASTE</name>
<dbReference type="InterPro" id="IPR000985">
    <property type="entry name" value="Lectin_LegA_CS"/>
</dbReference>
<evidence type="ECO:0000256" key="11">
    <source>
        <dbReference type="ARBA" id="ARBA00022741"/>
    </source>
</evidence>